<name>A0A4Y2SX94_ARAVE</name>
<dbReference type="Proteomes" id="UP000499080">
    <property type="component" value="Unassembled WGS sequence"/>
</dbReference>
<keyword evidence="2" id="KW-1185">Reference proteome</keyword>
<comment type="caution">
    <text evidence="1">The sequence shown here is derived from an EMBL/GenBank/DDBJ whole genome shotgun (WGS) entry which is preliminary data.</text>
</comment>
<proteinExistence type="predicted"/>
<accession>A0A4Y2SX94</accession>
<sequence length="96" mass="11321">MLPIYASFQSLDSKSASLSNIVCIVTNHVWILFAYKEEDCFSGDRSAMSHLEETRRAVIVRVPDRLYGLHTGSKSFWNFWDFYDWFYIFINHIDSN</sequence>
<gene>
    <name evidence="1" type="ORF">AVEN_265426_1</name>
</gene>
<dbReference type="AlphaFoldDB" id="A0A4Y2SX94"/>
<evidence type="ECO:0000313" key="2">
    <source>
        <dbReference type="Proteomes" id="UP000499080"/>
    </source>
</evidence>
<protein>
    <submittedName>
        <fullName evidence="1">Uncharacterized protein</fullName>
    </submittedName>
</protein>
<organism evidence="1 2">
    <name type="scientific">Araneus ventricosus</name>
    <name type="common">Orbweaver spider</name>
    <name type="synonym">Epeira ventricosa</name>
    <dbReference type="NCBI Taxonomy" id="182803"/>
    <lineage>
        <taxon>Eukaryota</taxon>
        <taxon>Metazoa</taxon>
        <taxon>Ecdysozoa</taxon>
        <taxon>Arthropoda</taxon>
        <taxon>Chelicerata</taxon>
        <taxon>Arachnida</taxon>
        <taxon>Araneae</taxon>
        <taxon>Araneomorphae</taxon>
        <taxon>Entelegynae</taxon>
        <taxon>Araneoidea</taxon>
        <taxon>Araneidae</taxon>
        <taxon>Araneus</taxon>
    </lineage>
</organism>
<evidence type="ECO:0000313" key="1">
    <source>
        <dbReference type="EMBL" id="GBN92230.1"/>
    </source>
</evidence>
<reference evidence="1 2" key="1">
    <citation type="journal article" date="2019" name="Sci. Rep.">
        <title>Orb-weaving spider Araneus ventricosus genome elucidates the spidroin gene catalogue.</title>
        <authorList>
            <person name="Kono N."/>
            <person name="Nakamura H."/>
            <person name="Ohtoshi R."/>
            <person name="Moran D.A.P."/>
            <person name="Shinohara A."/>
            <person name="Yoshida Y."/>
            <person name="Fujiwara M."/>
            <person name="Mori M."/>
            <person name="Tomita M."/>
            <person name="Arakawa K."/>
        </authorList>
    </citation>
    <scope>NUCLEOTIDE SEQUENCE [LARGE SCALE GENOMIC DNA]</scope>
</reference>
<dbReference type="EMBL" id="BGPR01024270">
    <property type="protein sequence ID" value="GBN92230.1"/>
    <property type="molecule type" value="Genomic_DNA"/>
</dbReference>